<feature type="domain" description="G" evidence="1">
    <location>
        <begin position="13"/>
        <end position="107"/>
    </location>
</feature>
<dbReference type="Gene3D" id="3.40.50.300">
    <property type="entry name" value="P-loop containing nucleotide triphosphate hydrolases"/>
    <property type="match status" value="1"/>
</dbReference>
<gene>
    <name evidence="2" type="ORF">LshimejAT787_0702090</name>
</gene>
<proteinExistence type="predicted"/>
<sequence>MDFTPQANDIVIPIMGITGSGKTTFINTLVPDARLAVGGDIDACTEEVQAAVVAHPQDPAYRIVFVDTPGLDSTTAPDENLLHRIADWLNNSYKKDSRLAGIVYLFEITQPRVRAPLVLKNLAYFDKLCGSTATKNVILASTKWPGSPTNKELTREEDLTNIRPGSRVHRFANAHDSAWTIVNLILADAFTFDTAALQENLEQLRGSLKKHDEPRLINDLETLLQDQNSMAGQLKQSGGVQIGDGGLWDKLVKNEKQIRDTLGKIGRKVTLSQKLKTFFRLR</sequence>
<reference evidence="2" key="1">
    <citation type="submission" date="2022-07" db="EMBL/GenBank/DDBJ databases">
        <title>The genome of Lyophyllum shimeji provides insight into the initial evolution of ectomycorrhizal fungal genome.</title>
        <authorList>
            <person name="Kobayashi Y."/>
            <person name="Shibata T."/>
            <person name="Hirakawa H."/>
            <person name="Shigenobu S."/>
            <person name="Nishiyama T."/>
            <person name="Yamada A."/>
            <person name="Hasebe M."/>
            <person name="Kawaguchi M."/>
        </authorList>
    </citation>
    <scope>NUCLEOTIDE SEQUENCE</scope>
    <source>
        <strain evidence="2">AT787</strain>
    </source>
</reference>
<dbReference type="InterPro" id="IPR006073">
    <property type="entry name" value="GTP-bd"/>
</dbReference>
<dbReference type="InterPro" id="IPR027417">
    <property type="entry name" value="P-loop_NTPase"/>
</dbReference>
<keyword evidence="3" id="KW-1185">Reference proteome</keyword>
<name>A0A9P3ULU9_LYOSH</name>
<evidence type="ECO:0000313" key="2">
    <source>
        <dbReference type="EMBL" id="GLB39699.1"/>
    </source>
</evidence>
<dbReference type="Pfam" id="PF01926">
    <property type="entry name" value="MMR_HSR1"/>
    <property type="match status" value="1"/>
</dbReference>
<organism evidence="2 3">
    <name type="scientific">Lyophyllum shimeji</name>
    <name type="common">Hon-shimeji</name>
    <name type="synonym">Tricholoma shimeji</name>
    <dbReference type="NCBI Taxonomy" id="47721"/>
    <lineage>
        <taxon>Eukaryota</taxon>
        <taxon>Fungi</taxon>
        <taxon>Dikarya</taxon>
        <taxon>Basidiomycota</taxon>
        <taxon>Agaricomycotina</taxon>
        <taxon>Agaricomycetes</taxon>
        <taxon>Agaricomycetidae</taxon>
        <taxon>Agaricales</taxon>
        <taxon>Tricholomatineae</taxon>
        <taxon>Lyophyllaceae</taxon>
        <taxon>Lyophyllum</taxon>
    </lineage>
</organism>
<dbReference type="Proteomes" id="UP001063166">
    <property type="component" value="Unassembled WGS sequence"/>
</dbReference>
<comment type="caution">
    <text evidence="2">The sequence shown here is derived from an EMBL/GenBank/DDBJ whole genome shotgun (WGS) entry which is preliminary data.</text>
</comment>
<evidence type="ECO:0000313" key="3">
    <source>
        <dbReference type="Proteomes" id="UP001063166"/>
    </source>
</evidence>
<evidence type="ECO:0000259" key="1">
    <source>
        <dbReference type="Pfam" id="PF01926"/>
    </source>
</evidence>
<dbReference type="EMBL" id="BRPK01000007">
    <property type="protein sequence ID" value="GLB39699.1"/>
    <property type="molecule type" value="Genomic_DNA"/>
</dbReference>
<protein>
    <submittedName>
        <fullName evidence="2">50S ribosome-binding GTPase</fullName>
    </submittedName>
</protein>
<dbReference type="SUPFAM" id="SSF52540">
    <property type="entry name" value="P-loop containing nucleoside triphosphate hydrolases"/>
    <property type="match status" value="1"/>
</dbReference>
<accession>A0A9P3ULU9</accession>
<dbReference type="AlphaFoldDB" id="A0A9P3ULU9"/>
<dbReference type="OrthoDB" id="8954335at2759"/>
<dbReference type="GO" id="GO:0005525">
    <property type="term" value="F:GTP binding"/>
    <property type="evidence" value="ECO:0007669"/>
    <property type="project" value="InterPro"/>
</dbReference>